<dbReference type="InterPro" id="IPR027417">
    <property type="entry name" value="P-loop_NTPase"/>
</dbReference>
<dbReference type="PANTHER" id="PTHR43788:SF6">
    <property type="entry name" value="DNA HELICASE B"/>
    <property type="match status" value="1"/>
</dbReference>
<organism evidence="6 7">
    <name type="scientific">Methylobacterium durans</name>
    <dbReference type="NCBI Taxonomy" id="2202825"/>
    <lineage>
        <taxon>Bacteria</taxon>
        <taxon>Pseudomonadati</taxon>
        <taxon>Pseudomonadota</taxon>
        <taxon>Alphaproteobacteria</taxon>
        <taxon>Hyphomicrobiales</taxon>
        <taxon>Methylobacteriaceae</taxon>
        <taxon>Methylobacterium</taxon>
    </lineage>
</organism>
<dbReference type="SUPFAM" id="SSF52540">
    <property type="entry name" value="P-loop containing nucleoside triphosphate hydrolases"/>
    <property type="match status" value="2"/>
</dbReference>
<dbReference type="SMART" id="SM00278">
    <property type="entry name" value="HhH1"/>
    <property type="match status" value="2"/>
</dbReference>
<comment type="similarity">
    <text evidence="3">Belongs to the RecD family. RecD2 subfamily.</text>
</comment>
<dbReference type="HAMAP" id="MF_01488">
    <property type="entry name" value="RecD2"/>
    <property type="match status" value="1"/>
</dbReference>
<dbReference type="NCBIfam" id="TIGR01448">
    <property type="entry name" value="recD_rel"/>
    <property type="match status" value="1"/>
</dbReference>
<dbReference type="InterPro" id="IPR050534">
    <property type="entry name" value="Coronavir_polyprotein_1ab"/>
</dbReference>
<feature type="domain" description="Helix-hairpin-helix DNA-binding motif class 1" evidence="4">
    <location>
        <begin position="197"/>
        <end position="216"/>
    </location>
</feature>
<keyword evidence="1 3" id="KW-0547">Nucleotide-binding</keyword>
<proteinExistence type="inferred from homology"/>
<dbReference type="Pfam" id="PF13538">
    <property type="entry name" value="UvrD_C_2"/>
    <property type="match status" value="1"/>
</dbReference>
<dbReference type="Gene3D" id="1.10.150.20">
    <property type="entry name" value="5' to 3' exonuclease, C-terminal subdomain"/>
    <property type="match status" value="1"/>
</dbReference>
<dbReference type="EC" id="5.6.2.3" evidence="3"/>
<dbReference type="InterPro" id="IPR010994">
    <property type="entry name" value="RuvA_2-like"/>
</dbReference>
<dbReference type="GO" id="GO:0043139">
    <property type="term" value="F:5'-3' DNA helicase activity"/>
    <property type="evidence" value="ECO:0007669"/>
    <property type="project" value="UniProtKB-UniRule"/>
</dbReference>
<evidence type="ECO:0000259" key="5">
    <source>
        <dbReference type="SMART" id="SM00382"/>
    </source>
</evidence>
<dbReference type="CDD" id="cd17933">
    <property type="entry name" value="DEXSc_RecD-like"/>
    <property type="match status" value="1"/>
</dbReference>
<dbReference type="Pfam" id="PF14490">
    <property type="entry name" value="HHH_RecD2"/>
    <property type="match status" value="1"/>
</dbReference>
<dbReference type="InterPro" id="IPR003583">
    <property type="entry name" value="Hlx-hairpin-Hlx_DNA-bd_motif"/>
</dbReference>
<dbReference type="InterPro" id="IPR041451">
    <property type="entry name" value="RecD2_SH13"/>
</dbReference>
<evidence type="ECO:0000313" key="6">
    <source>
        <dbReference type="EMBL" id="AWN44017.1"/>
    </source>
</evidence>
<keyword evidence="3" id="KW-0413">Isomerase</keyword>
<keyword evidence="2 3" id="KW-0067">ATP-binding</keyword>
<dbReference type="OrthoDB" id="1826980at2"/>
<keyword evidence="3 6" id="KW-0347">Helicase</keyword>
<dbReference type="Pfam" id="PF13245">
    <property type="entry name" value="AAA_19"/>
    <property type="match status" value="1"/>
</dbReference>
<evidence type="ECO:0000256" key="3">
    <source>
        <dbReference type="HAMAP-Rule" id="MF_01488"/>
    </source>
</evidence>
<feature type="binding site" evidence="3">
    <location>
        <begin position="360"/>
        <end position="364"/>
    </location>
    <ligand>
        <name>ATP</name>
        <dbReference type="ChEBI" id="CHEBI:30616"/>
    </ligand>
</feature>
<dbReference type="Pfam" id="PF23139">
    <property type="entry name" value="OB_YrrC"/>
    <property type="match status" value="1"/>
</dbReference>
<dbReference type="GO" id="GO:0005524">
    <property type="term" value="F:ATP binding"/>
    <property type="evidence" value="ECO:0007669"/>
    <property type="project" value="UniProtKB-UniRule"/>
</dbReference>
<feature type="domain" description="Helix-hairpin-helix DNA-binding motif class 1" evidence="4">
    <location>
        <begin position="133"/>
        <end position="152"/>
    </location>
</feature>
<dbReference type="KEGG" id="mets:DK389_30320"/>
<gene>
    <name evidence="3" type="primary">recD2</name>
    <name evidence="6" type="ORF">DK389_30320</name>
</gene>
<dbReference type="RefSeq" id="WP_109895366.1">
    <property type="nucleotide sequence ID" value="NZ_CP029550.1"/>
</dbReference>
<dbReference type="PANTHER" id="PTHR43788">
    <property type="entry name" value="DNA2/NAM7 HELICASE FAMILY MEMBER"/>
    <property type="match status" value="1"/>
</dbReference>
<dbReference type="Gene3D" id="2.30.30.940">
    <property type="match status" value="1"/>
</dbReference>
<dbReference type="Gene3D" id="1.10.10.2220">
    <property type="match status" value="1"/>
</dbReference>
<keyword evidence="3" id="KW-0378">Hydrolase</keyword>
<reference evidence="7" key="1">
    <citation type="submission" date="2018-05" db="EMBL/GenBank/DDBJ databases">
        <title>Complete Genome Sequence of Methylobacterium sp. 17SD2-17.</title>
        <authorList>
            <person name="Srinivasan S."/>
        </authorList>
    </citation>
    <scope>NUCLEOTIDE SEQUENCE [LARGE SCALE GENOMIC DNA]</scope>
    <source>
        <strain evidence="7">17SD2-17</strain>
    </source>
</reference>
<dbReference type="Pfam" id="PF18335">
    <property type="entry name" value="SH3_13"/>
    <property type="match status" value="1"/>
</dbReference>
<comment type="catalytic activity">
    <reaction evidence="3">
        <text>ATP + H2O = ADP + phosphate + H(+)</text>
        <dbReference type="Rhea" id="RHEA:13065"/>
        <dbReference type="ChEBI" id="CHEBI:15377"/>
        <dbReference type="ChEBI" id="CHEBI:15378"/>
        <dbReference type="ChEBI" id="CHEBI:30616"/>
        <dbReference type="ChEBI" id="CHEBI:43474"/>
        <dbReference type="ChEBI" id="CHEBI:456216"/>
        <dbReference type="EC" id="5.6.2.3"/>
    </reaction>
</comment>
<dbReference type="InterPro" id="IPR003593">
    <property type="entry name" value="AAA+_ATPase"/>
</dbReference>
<evidence type="ECO:0000313" key="7">
    <source>
        <dbReference type="Proteomes" id="UP000245926"/>
    </source>
</evidence>
<dbReference type="InterPro" id="IPR027785">
    <property type="entry name" value="UvrD-like_helicase_C"/>
</dbReference>
<feature type="domain" description="AAA+ ATPase" evidence="5">
    <location>
        <begin position="349"/>
        <end position="529"/>
    </location>
</feature>
<dbReference type="SUPFAM" id="SSF47781">
    <property type="entry name" value="RuvA domain 2-like"/>
    <property type="match status" value="1"/>
</dbReference>
<comment type="function">
    <text evidence="3">DNA-dependent ATPase and ATP-dependent 5'-3' DNA helicase. Has no activity on blunt DNA or DNA with 3'-overhangs, requires at least 10 bases of 5'-ssDNA for helicase activity.</text>
</comment>
<name>A0A2U8WCZ0_9HYPH</name>
<evidence type="ECO:0000259" key="4">
    <source>
        <dbReference type="SMART" id="SM00278"/>
    </source>
</evidence>
<sequence length="744" mass="81980">MSQRAAPSQFDRGTPVETLAGTVERVTFHNAETGFCVLKVQTRGKRDLVPVVGHAPAIGAGEWITATGIWFSDRQHGLQFKADTLKATPPTSVEGIEKYLASGYMRGIGPAMAKRIVALFGEQTFEIIEAEPERLKEVGGIGPKRAERIVRGWAEQKAVREIMIFLHAHGVGTARAVRIFKTYGHESIKVMTEDPYRLAKDIRGIGFRTADAIAMKLGLEKEAPQRLRAGVSFALQTAMDEGHCALPTERLAVLAQKLLEVDADLIRVAIALELRGEEVVADTVDGETCVFLKGLHASERMIAERLIERASGTPPWPEIDLDKARPWVEQKTGKTLSPSQIEAVRLMLGSKLCVITGGPGVGKTSTLDSVLRILKAKGVHVLLAAPTGRAAKRMTEQTGLEAKTIHRLLEIDPKHGGFSRNEENPLDCDLLVIDETSMVDVPLMNALLKAVPQRAGLLLVGDVDQLPSVGPGQVLADVIASERVPVARLTEVFRQAAESRIIVNAHRINHGQMPEKPRPGEKADFYLIEIDDPEVGVAKLIEIVTKRIPRTFGLDPVRDVQVLTPMLRGSLGSRNLNHELQRVLNPNPPAQVERFGWRFAPGDRVMETQNDYDREVFNGDLGMVERIDDEEGAVIVLFDEREVIYPFGELDTLVPAFATTIHKSQGSEYPAVVIPIVTQHFNMLARNLLYTGVTRGKQLVVLIGQRKAIGMAVRSGQTKRRWTKLREWLRAEKSPSVGYSAHPK</sequence>
<dbReference type="InterPro" id="IPR006345">
    <property type="entry name" value="RecD2"/>
</dbReference>
<keyword evidence="3" id="KW-0238">DNA-binding</keyword>
<keyword evidence="7" id="KW-1185">Reference proteome</keyword>
<evidence type="ECO:0000256" key="1">
    <source>
        <dbReference type="ARBA" id="ARBA00022741"/>
    </source>
</evidence>
<dbReference type="GO" id="GO:0003677">
    <property type="term" value="F:DNA binding"/>
    <property type="evidence" value="ECO:0007669"/>
    <property type="project" value="UniProtKB-UniRule"/>
</dbReference>
<dbReference type="GO" id="GO:0006310">
    <property type="term" value="P:DNA recombination"/>
    <property type="evidence" value="ECO:0007669"/>
    <property type="project" value="InterPro"/>
</dbReference>
<protein>
    <recommendedName>
        <fullName evidence="3">ATP-dependent RecD2 DNA helicase</fullName>
        <ecNumber evidence="3">5.6.2.3</ecNumber>
    </recommendedName>
    <alternativeName>
        <fullName evidence="3">DNA 5'-3' helicase subunit RecD2</fullName>
    </alternativeName>
</protein>
<dbReference type="GO" id="GO:0006281">
    <property type="term" value="P:DNA repair"/>
    <property type="evidence" value="ECO:0007669"/>
    <property type="project" value="InterPro"/>
</dbReference>
<dbReference type="GO" id="GO:0009338">
    <property type="term" value="C:exodeoxyribonuclease V complex"/>
    <property type="evidence" value="ECO:0007669"/>
    <property type="project" value="TreeGrafter"/>
</dbReference>
<dbReference type="GO" id="GO:0017116">
    <property type="term" value="F:single-stranded DNA helicase activity"/>
    <property type="evidence" value="ECO:0007669"/>
    <property type="project" value="TreeGrafter"/>
</dbReference>
<evidence type="ECO:0000256" key="2">
    <source>
        <dbReference type="ARBA" id="ARBA00022840"/>
    </source>
</evidence>
<dbReference type="AlphaFoldDB" id="A0A2U8WCZ0"/>
<accession>A0A2U8WCZ0</accession>
<dbReference type="Pfam" id="PF14520">
    <property type="entry name" value="HHH_5"/>
    <property type="match status" value="1"/>
</dbReference>
<dbReference type="CDD" id="cd18809">
    <property type="entry name" value="SF1_C_RecD"/>
    <property type="match status" value="1"/>
</dbReference>
<dbReference type="Gene3D" id="3.40.50.300">
    <property type="entry name" value="P-loop containing nucleotide triphosphate hydrolases"/>
    <property type="match status" value="2"/>
</dbReference>
<dbReference type="Proteomes" id="UP000245926">
    <property type="component" value="Chromosome"/>
</dbReference>
<dbReference type="InterPro" id="IPR055446">
    <property type="entry name" value="RecD2_N_OB"/>
</dbReference>
<dbReference type="GO" id="GO:0016887">
    <property type="term" value="F:ATP hydrolysis activity"/>
    <property type="evidence" value="ECO:0007669"/>
    <property type="project" value="RHEA"/>
</dbReference>
<dbReference type="SMART" id="SM00382">
    <property type="entry name" value="AAA"/>
    <property type="match status" value="1"/>
</dbReference>
<dbReference type="EMBL" id="CP029550">
    <property type="protein sequence ID" value="AWN44017.1"/>
    <property type="molecule type" value="Genomic_DNA"/>
</dbReference>
<dbReference type="InterPro" id="IPR029493">
    <property type="entry name" value="RecD2-like_HHH"/>
</dbReference>